<dbReference type="PANTHER" id="PTHR38011">
    <property type="entry name" value="DIHYDROFOLATE REDUCTASE FAMILY PROTEIN (AFU_ORTHOLOGUE AFUA_8G06820)"/>
    <property type="match status" value="1"/>
</dbReference>
<proteinExistence type="predicted"/>
<name>A0A4U3MDC7_9ACTN</name>
<dbReference type="InterPro" id="IPR024072">
    <property type="entry name" value="DHFR-like_dom_sf"/>
</dbReference>
<dbReference type="Proteomes" id="UP000308705">
    <property type="component" value="Unassembled WGS sequence"/>
</dbReference>
<dbReference type="Gene3D" id="3.40.430.10">
    <property type="entry name" value="Dihydrofolate Reductase, subunit A"/>
    <property type="match status" value="1"/>
</dbReference>
<evidence type="ECO:0000313" key="3">
    <source>
        <dbReference type="Proteomes" id="UP000308705"/>
    </source>
</evidence>
<gene>
    <name evidence="2" type="ORF">FDA94_21500</name>
</gene>
<dbReference type="AlphaFoldDB" id="A0A4U3MDC7"/>
<reference evidence="2 3" key="1">
    <citation type="submission" date="2019-04" db="EMBL/GenBank/DDBJ databases">
        <title>Herbidospora sp. NEAU-GS14.nov., a novel actinomycete isolated from soil.</title>
        <authorList>
            <person name="Han L."/>
        </authorList>
    </citation>
    <scope>NUCLEOTIDE SEQUENCE [LARGE SCALE GENOMIC DNA]</scope>
    <source>
        <strain evidence="2 3">NEAU-GS14</strain>
    </source>
</reference>
<dbReference type="PANTHER" id="PTHR38011:SF12">
    <property type="entry name" value="BIFUNCTIONAL DEAMINASE-REDUCTASE DOMAIN PROTEIN"/>
    <property type="match status" value="1"/>
</dbReference>
<accession>A0A4U3MDC7</accession>
<keyword evidence="3" id="KW-1185">Reference proteome</keyword>
<dbReference type="GO" id="GO:0009231">
    <property type="term" value="P:riboflavin biosynthetic process"/>
    <property type="evidence" value="ECO:0007669"/>
    <property type="project" value="InterPro"/>
</dbReference>
<organism evidence="2 3">
    <name type="scientific">Herbidospora galbida</name>
    <dbReference type="NCBI Taxonomy" id="2575442"/>
    <lineage>
        <taxon>Bacteria</taxon>
        <taxon>Bacillati</taxon>
        <taxon>Actinomycetota</taxon>
        <taxon>Actinomycetes</taxon>
        <taxon>Streptosporangiales</taxon>
        <taxon>Streptosporangiaceae</taxon>
        <taxon>Herbidospora</taxon>
    </lineage>
</organism>
<protein>
    <submittedName>
        <fullName evidence="2">Dihydrofolate reductase</fullName>
    </submittedName>
</protein>
<evidence type="ECO:0000259" key="1">
    <source>
        <dbReference type="Pfam" id="PF01872"/>
    </source>
</evidence>
<dbReference type="GO" id="GO:0008703">
    <property type="term" value="F:5-amino-6-(5-phosphoribosylamino)uracil reductase activity"/>
    <property type="evidence" value="ECO:0007669"/>
    <property type="project" value="InterPro"/>
</dbReference>
<dbReference type="OrthoDB" id="2313602at2"/>
<sequence length="200" mass="21359">MGHDGGMIHANITTSLDGFVAGPNWAPGRGLGDGGERLHYWVFGGPWTYEKPSFEGERHPVDVEVLGEFHGAGAGIVGRGMFDAAGRWGGENPFHSPVFVLTNRITDDLPTAFTYVSDAGEALERARETAGDRDIAIGGGADVIRQYLRMGVVDRLSVHIAPVVLGGGTALFDGTFQADLDLVDCRHSPLATHLTYDIRG</sequence>
<dbReference type="Pfam" id="PF01872">
    <property type="entry name" value="RibD_C"/>
    <property type="match status" value="1"/>
</dbReference>
<dbReference type="InterPro" id="IPR050765">
    <property type="entry name" value="Riboflavin_Biosynth_HTPR"/>
</dbReference>
<dbReference type="InterPro" id="IPR002734">
    <property type="entry name" value="RibDG_C"/>
</dbReference>
<feature type="domain" description="Bacterial bifunctional deaminase-reductase C-terminal" evidence="1">
    <location>
        <begin position="8"/>
        <end position="187"/>
    </location>
</feature>
<evidence type="ECO:0000313" key="2">
    <source>
        <dbReference type="EMBL" id="TKK86402.1"/>
    </source>
</evidence>
<dbReference type="EMBL" id="SZQA01000021">
    <property type="protein sequence ID" value="TKK86402.1"/>
    <property type="molecule type" value="Genomic_DNA"/>
</dbReference>
<comment type="caution">
    <text evidence="2">The sequence shown here is derived from an EMBL/GenBank/DDBJ whole genome shotgun (WGS) entry which is preliminary data.</text>
</comment>
<dbReference type="SUPFAM" id="SSF53597">
    <property type="entry name" value="Dihydrofolate reductase-like"/>
    <property type="match status" value="1"/>
</dbReference>